<keyword evidence="2 6" id="KW-0812">Transmembrane</keyword>
<dbReference type="InterPro" id="IPR050524">
    <property type="entry name" value="APC_YAT"/>
</dbReference>
<evidence type="ECO:0000313" key="8">
    <source>
        <dbReference type="EMBL" id="ESZ99512.1"/>
    </source>
</evidence>
<dbReference type="HOGENOM" id="CLU_007946_12_1_1"/>
<comment type="subcellular location">
    <subcellularLocation>
        <location evidence="1">Membrane</location>
        <topology evidence="1">Multi-pass membrane protein</topology>
    </subcellularLocation>
</comment>
<feature type="transmembrane region" description="Helical" evidence="6">
    <location>
        <begin position="128"/>
        <end position="149"/>
    </location>
</feature>
<evidence type="ECO:0000256" key="3">
    <source>
        <dbReference type="ARBA" id="ARBA00022989"/>
    </source>
</evidence>
<gene>
    <name evidence="8" type="ORF">SBOR_0077</name>
</gene>
<dbReference type="InterPro" id="IPR004841">
    <property type="entry name" value="AA-permease/SLC12A_dom"/>
</dbReference>
<evidence type="ECO:0000256" key="1">
    <source>
        <dbReference type="ARBA" id="ARBA00004141"/>
    </source>
</evidence>
<dbReference type="EMBL" id="AYSA01000004">
    <property type="protein sequence ID" value="ESZ99512.1"/>
    <property type="molecule type" value="Genomic_DNA"/>
</dbReference>
<evidence type="ECO:0000256" key="6">
    <source>
        <dbReference type="SAM" id="Phobius"/>
    </source>
</evidence>
<feature type="transmembrane region" description="Helical" evidence="6">
    <location>
        <begin position="207"/>
        <end position="224"/>
    </location>
</feature>
<feature type="transmembrane region" description="Helical" evidence="6">
    <location>
        <begin position="169"/>
        <end position="195"/>
    </location>
</feature>
<evidence type="ECO:0000256" key="5">
    <source>
        <dbReference type="SAM" id="MobiDB-lite"/>
    </source>
</evidence>
<feature type="transmembrane region" description="Helical" evidence="6">
    <location>
        <begin position="425"/>
        <end position="442"/>
    </location>
</feature>
<dbReference type="Gene3D" id="1.20.1740.10">
    <property type="entry name" value="Amino acid/polyamine transporter I"/>
    <property type="match status" value="1"/>
</dbReference>
<accession>W9CRT4</accession>
<dbReference type="PANTHER" id="PTHR43341">
    <property type="entry name" value="AMINO ACID PERMEASE"/>
    <property type="match status" value="1"/>
</dbReference>
<feature type="transmembrane region" description="Helical" evidence="6">
    <location>
        <begin position="84"/>
        <end position="107"/>
    </location>
</feature>
<dbReference type="Proteomes" id="UP000019487">
    <property type="component" value="Unassembled WGS sequence"/>
</dbReference>
<keyword evidence="4 6" id="KW-0472">Membrane</keyword>
<proteinExistence type="predicted"/>
<reference evidence="8 9" key="1">
    <citation type="journal article" date="2014" name="Genome Announc.">
        <title>Draft genome sequence of Sclerotinia borealis, a psychrophilic plant pathogenic fungus.</title>
        <authorList>
            <person name="Mardanov A.V."/>
            <person name="Beletsky A.V."/>
            <person name="Kadnikov V.V."/>
            <person name="Ignatov A.N."/>
            <person name="Ravin N.V."/>
        </authorList>
    </citation>
    <scope>NUCLEOTIDE SEQUENCE [LARGE SCALE GENOMIC DNA]</scope>
    <source>
        <strain evidence="9">F-4157</strain>
    </source>
</reference>
<feature type="compositionally biased region" description="Basic and acidic residues" evidence="5">
    <location>
        <begin position="1"/>
        <end position="16"/>
    </location>
</feature>
<feature type="transmembrane region" description="Helical" evidence="6">
    <location>
        <begin position="492"/>
        <end position="509"/>
    </location>
</feature>
<evidence type="ECO:0000259" key="7">
    <source>
        <dbReference type="Pfam" id="PF00324"/>
    </source>
</evidence>
<organism evidence="8 9">
    <name type="scientific">Sclerotinia borealis (strain F-4128)</name>
    <dbReference type="NCBI Taxonomy" id="1432307"/>
    <lineage>
        <taxon>Eukaryota</taxon>
        <taxon>Fungi</taxon>
        <taxon>Dikarya</taxon>
        <taxon>Ascomycota</taxon>
        <taxon>Pezizomycotina</taxon>
        <taxon>Leotiomycetes</taxon>
        <taxon>Helotiales</taxon>
        <taxon>Sclerotiniaceae</taxon>
        <taxon>Sclerotinia</taxon>
    </lineage>
</organism>
<dbReference type="OrthoDB" id="10062876at2759"/>
<dbReference type="AlphaFoldDB" id="W9CRT4"/>
<protein>
    <recommendedName>
        <fullName evidence="7">Amino acid permease/ SLC12A domain-containing protein</fullName>
    </recommendedName>
</protein>
<feature type="region of interest" description="Disordered" evidence="5">
    <location>
        <begin position="1"/>
        <end position="31"/>
    </location>
</feature>
<keyword evidence="3 6" id="KW-1133">Transmembrane helix</keyword>
<name>W9CRT4_SCLBF</name>
<dbReference type="GO" id="GO:0015171">
    <property type="term" value="F:amino acid transmembrane transporter activity"/>
    <property type="evidence" value="ECO:0007669"/>
    <property type="project" value="TreeGrafter"/>
</dbReference>
<evidence type="ECO:0000313" key="9">
    <source>
        <dbReference type="Proteomes" id="UP000019487"/>
    </source>
</evidence>
<dbReference type="PIRSF" id="PIRSF006060">
    <property type="entry name" value="AA_transporter"/>
    <property type="match status" value="1"/>
</dbReference>
<comment type="caution">
    <text evidence="8">The sequence shown here is derived from an EMBL/GenBank/DDBJ whole genome shotgun (WGS) entry which is preliminary data.</text>
</comment>
<feature type="transmembrane region" description="Helical" evidence="6">
    <location>
        <begin position="59"/>
        <end position="78"/>
    </location>
</feature>
<dbReference type="GO" id="GO:0016020">
    <property type="term" value="C:membrane"/>
    <property type="evidence" value="ECO:0007669"/>
    <property type="project" value="UniProtKB-SubCell"/>
</dbReference>
<feature type="domain" description="Amino acid permease/ SLC12A" evidence="7">
    <location>
        <begin position="57"/>
        <end position="517"/>
    </location>
</feature>
<feature type="transmembrane region" description="Helical" evidence="6">
    <location>
        <begin position="462"/>
        <end position="480"/>
    </location>
</feature>
<evidence type="ECO:0000256" key="4">
    <source>
        <dbReference type="ARBA" id="ARBA00023136"/>
    </source>
</evidence>
<dbReference type="PANTHER" id="PTHR43341:SF6">
    <property type="entry name" value="AMINO ACID TRANSPORTER (EUROFUNG)"/>
    <property type="match status" value="1"/>
</dbReference>
<feature type="transmembrane region" description="Helical" evidence="6">
    <location>
        <begin position="295"/>
        <end position="316"/>
    </location>
</feature>
<dbReference type="Pfam" id="PF00324">
    <property type="entry name" value="AA_permease"/>
    <property type="match status" value="1"/>
</dbReference>
<evidence type="ECO:0000256" key="2">
    <source>
        <dbReference type="ARBA" id="ARBA00022692"/>
    </source>
</evidence>
<sequence length="564" mass="62489">MEEKSSPVTSHPKESKGSAAGYGKQDLPAYARDDSENEGIVLENVDGLKRRLSGRQIQMVTIGGSIGTALFVSIGSGLTQGGPGSLLIAFILYSCFLGLVNNCMAEMSIFMPVSGSFVRMGSKWVDEAFGFMLGWNFFLYGEWCSIIVSEEMGNMRICANEGLGLEAVLIPWEISALNLVLTFWSVINLFAVKWYGESEFWLSGGKVVLIAMIFCFTFITMVGGNPKHDAYGFRYWKEPGAFAEYVTTGSLGKFEGFLAALWKAAFTIVGPEYIAMMSGEAAHPRKNLKQAFKTIYWRFGIFFIGGALACGIVIPYNDKKLIAILSGGGSETGTAASSPYVIAMQNLGIGVLPHITNAYCACRTLYSLSLDGHAPRFLRKCTKSGVPIYCFGVTMIFPFLSFLSVGSSSAQVITWLANLTEASQIIDYICMCTIYIFFYRALKAQGIDRKTLPYVGWWQPYCAWAGLAAMIFTVGCYGYTTFLPGWWDTGTFFSYYTMVFVCPILYTGWKILKKTKVVKPEEADLVWERPIIDAYEASVAETHMTFWAEIKIMMGFGKKEEHLE</sequence>
<keyword evidence="9" id="KW-1185">Reference proteome</keyword>
<feature type="transmembrane region" description="Helical" evidence="6">
    <location>
        <begin position="386"/>
        <end position="405"/>
    </location>
</feature>
<dbReference type="STRING" id="1432307.W9CRT4"/>